<proteinExistence type="predicted"/>
<evidence type="ECO:0000313" key="3">
    <source>
        <dbReference type="Proteomes" id="UP001153076"/>
    </source>
</evidence>
<name>A0A9Q1GVA9_9CARY</name>
<accession>A0A9Q1GVA9</accession>
<sequence length="173" mass="19394">MTCALTCAAHLNWLPLNPIKRQPRQPPKTISPQLGSDGQSKQPPERTTGGQQVLEALLQQTPPKASTEEPHNSARREESPPRYAHHEHSRKNDEQVLKLNGWHRDEINFASHMPDSECLQVECAGLNDLEKYKLYAASSSTIAMGPDKLSQETQTLVWASKRGPNKLEREEAV</sequence>
<dbReference type="Proteomes" id="UP001153076">
    <property type="component" value="Unassembled WGS sequence"/>
</dbReference>
<feature type="compositionally biased region" description="Polar residues" evidence="1">
    <location>
        <begin position="28"/>
        <end position="42"/>
    </location>
</feature>
<dbReference type="EMBL" id="JAKOGI010001361">
    <property type="protein sequence ID" value="KAJ8426031.1"/>
    <property type="molecule type" value="Genomic_DNA"/>
</dbReference>
<dbReference type="AlphaFoldDB" id="A0A9Q1GVA9"/>
<comment type="caution">
    <text evidence="2">The sequence shown here is derived from an EMBL/GenBank/DDBJ whole genome shotgun (WGS) entry which is preliminary data.</text>
</comment>
<evidence type="ECO:0000313" key="2">
    <source>
        <dbReference type="EMBL" id="KAJ8426031.1"/>
    </source>
</evidence>
<gene>
    <name evidence="2" type="ORF">Cgig2_021637</name>
</gene>
<evidence type="ECO:0000256" key="1">
    <source>
        <dbReference type="SAM" id="MobiDB-lite"/>
    </source>
</evidence>
<feature type="compositionally biased region" description="Basic and acidic residues" evidence="1">
    <location>
        <begin position="66"/>
        <end position="93"/>
    </location>
</feature>
<feature type="region of interest" description="Disordered" evidence="1">
    <location>
        <begin position="18"/>
        <end position="93"/>
    </location>
</feature>
<organism evidence="2 3">
    <name type="scientific">Carnegiea gigantea</name>
    <dbReference type="NCBI Taxonomy" id="171969"/>
    <lineage>
        <taxon>Eukaryota</taxon>
        <taxon>Viridiplantae</taxon>
        <taxon>Streptophyta</taxon>
        <taxon>Embryophyta</taxon>
        <taxon>Tracheophyta</taxon>
        <taxon>Spermatophyta</taxon>
        <taxon>Magnoliopsida</taxon>
        <taxon>eudicotyledons</taxon>
        <taxon>Gunneridae</taxon>
        <taxon>Pentapetalae</taxon>
        <taxon>Caryophyllales</taxon>
        <taxon>Cactineae</taxon>
        <taxon>Cactaceae</taxon>
        <taxon>Cactoideae</taxon>
        <taxon>Echinocereeae</taxon>
        <taxon>Carnegiea</taxon>
    </lineage>
</organism>
<protein>
    <submittedName>
        <fullName evidence="2">Uncharacterized protein</fullName>
    </submittedName>
</protein>
<keyword evidence="3" id="KW-1185">Reference proteome</keyword>
<reference evidence="2" key="1">
    <citation type="submission" date="2022-04" db="EMBL/GenBank/DDBJ databases">
        <title>Carnegiea gigantea Genome sequencing and assembly v2.</title>
        <authorList>
            <person name="Copetti D."/>
            <person name="Sanderson M.J."/>
            <person name="Burquez A."/>
            <person name="Wojciechowski M.F."/>
        </authorList>
    </citation>
    <scope>NUCLEOTIDE SEQUENCE</scope>
    <source>
        <strain evidence="2">SGP5-SGP5p</strain>
        <tissue evidence="2">Aerial part</tissue>
    </source>
</reference>